<dbReference type="AlphaFoldDB" id="A0A9N9VU97"/>
<accession>A0A9N9VU97</accession>
<gene>
    <name evidence="2" type="ORF">CRHIZ90672A_00006267</name>
</gene>
<evidence type="ECO:0000313" key="3">
    <source>
        <dbReference type="Proteomes" id="UP000696573"/>
    </source>
</evidence>
<sequence>MTELLDLPSEVLSRIASRLSDADHKSLFSLIYVNKRLNIIATPFLVRRWPPVGGEYVLDNPPRFDRFALHLLRNPSLRRYIRLLDVEDFGTRQDSHDELAISQDEVQQMATAGVRDWPALAELRGMWVQMSEGIDDAFMVLILLWASHLVEFDFTVPLIGSLSQDDEEQLTLCFVSQVARRLRDSPEDAILDRFPLARLQYVQYKHWDTEFGVQGQFAAPFFYLPNLRTFFGYRIEMSRPCSEESDKDDDDIQSAYLTEFPVGTSTVEEIILNCSDMCLEALETFIRACRRLRTFALDYGSVLDTREVDSSRLAELLVARADSLQNLALDWGDSPTLEITAQGPLKIEQCFRQLHRLEYLELPLYMLCEDGEIDGQTFISLNSQLLPKSLRCLCLVGGAYWKFDSKVGINKMVDSIEAFILKCGPGGEFPHMEALELIYLTDRSHQDNYTQRLEKTGHKKNVRLVSNEFKWRTWPKYG</sequence>
<dbReference type="OrthoDB" id="5081092at2759"/>
<dbReference type="EMBL" id="CABFNQ020000760">
    <property type="protein sequence ID" value="CAH0038241.1"/>
    <property type="molecule type" value="Genomic_DNA"/>
</dbReference>
<keyword evidence="3" id="KW-1185">Reference proteome</keyword>
<evidence type="ECO:0000259" key="1">
    <source>
        <dbReference type="PROSITE" id="PS50181"/>
    </source>
</evidence>
<dbReference type="Proteomes" id="UP000696573">
    <property type="component" value="Unassembled WGS sequence"/>
</dbReference>
<evidence type="ECO:0000313" key="2">
    <source>
        <dbReference type="EMBL" id="CAH0038241.1"/>
    </source>
</evidence>
<protein>
    <recommendedName>
        <fullName evidence="1">F-box domain-containing protein</fullName>
    </recommendedName>
</protein>
<proteinExistence type="predicted"/>
<comment type="caution">
    <text evidence="2">The sequence shown here is derived from an EMBL/GenBank/DDBJ whole genome shotgun (WGS) entry which is preliminary data.</text>
</comment>
<dbReference type="InterPro" id="IPR001810">
    <property type="entry name" value="F-box_dom"/>
</dbReference>
<dbReference type="PROSITE" id="PS50181">
    <property type="entry name" value="FBOX"/>
    <property type="match status" value="1"/>
</dbReference>
<organism evidence="2 3">
    <name type="scientific">Clonostachys rhizophaga</name>
    <dbReference type="NCBI Taxonomy" id="160324"/>
    <lineage>
        <taxon>Eukaryota</taxon>
        <taxon>Fungi</taxon>
        <taxon>Dikarya</taxon>
        <taxon>Ascomycota</taxon>
        <taxon>Pezizomycotina</taxon>
        <taxon>Sordariomycetes</taxon>
        <taxon>Hypocreomycetidae</taxon>
        <taxon>Hypocreales</taxon>
        <taxon>Bionectriaceae</taxon>
        <taxon>Clonostachys</taxon>
    </lineage>
</organism>
<reference evidence="2" key="1">
    <citation type="submission" date="2021-10" db="EMBL/GenBank/DDBJ databases">
        <authorList>
            <person name="Piombo E."/>
        </authorList>
    </citation>
    <scope>NUCLEOTIDE SEQUENCE</scope>
</reference>
<name>A0A9N9VU97_9HYPO</name>
<feature type="domain" description="F-box" evidence="1">
    <location>
        <begin position="1"/>
        <end position="52"/>
    </location>
</feature>